<keyword evidence="3 6" id="KW-0808">Transferase</keyword>
<evidence type="ECO:0000256" key="1">
    <source>
        <dbReference type="ARBA" id="ARBA00008361"/>
    </source>
</evidence>
<reference evidence="8" key="1">
    <citation type="journal article" date="2020" name="Stud. Mycol.">
        <title>101 Dothideomycetes genomes: a test case for predicting lifestyles and emergence of pathogens.</title>
        <authorList>
            <person name="Haridas S."/>
            <person name="Albert R."/>
            <person name="Binder M."/>
            <person name="Bloem J."/>
            <person name="Labutti K."/>
            <person name="Salamov A."/>
            <person name="Andreopoulos B."/>
            <person name="Baker S."/>
            <person name="Barry K."/>
            <person name="Bills G."/>
            <person name="Bluhm B."/>
            <person name="Cannon C."/>
            <person name="Castanera R."/>
            <person name="Culley D."/>
            <person name="Daum C."/>
            <person name="Ezra D."/>
            <person name="Gonzalez J."/>
            <person name="Henrissat B."/>
            <person name="Kuo A."/>
            <person name="Liang C."/>
            <person name="Lipzen A."/>
            <person name="Lutzoni F."/>
            <person name="Magnuson J."/>
            <person name="Mondo S."/>
            <person name="Nolan M."/>
            <person name="Ohm R."/>
            <person name="Pangilinan J."/>
            <person name="Park H.-J."/>
            <person name="Ramirez L."/>
            <person name="Alfaro M."/>
            <person name="Sun H."/>
            <person name="Tritt A."/>
            <person name="Yoshinaga Y."/>
            <person name="Zwiers L.-H."/>
            <person name="Turgeon B."/>
            <person name="Goodwin S."/>
            <person name="Spatafora J."/>
            <person name="Crous P."/>
            <person name="Grigoriev I."/>
        </authorList>
    </citation>
    <scope>NUCLEOTIDE SEQUENCE</scope>
    <source>
        <strain evidence="8">CBS 121739</strain>
    </source>
</reference>
<dbReference type="GO" id="GO:0008173">
    <property type="term" value="F:RNA methyltransferase activity"/>
    <property type="evidence" value="ECO:0007669"/>
    <property type="project" value="UniProtKB-UniRule"/>
</dbReference>
<dbReference type="GO" id="GO:0017069">
    <property type="term" value="F:snRNA binding"/>
    <property type="evidence" value="ECO:0007669"/>
    <property type="project" value="TreeGrafter"/>
</dbReference>
<dbReference type="Gene3D" id="3.40.50.150">
    <property type="entry name" value="Vaccinia Virus protein VP39"/>
    <property type="match status" value="1"/>
</dbReference>
<dbReference type="EC" id="2.1.1.-" evidence="6"/>
<dbReference type="OrthoDB" id="540004at2759"/>
<evidence type="ECO:0000256" key="5">
    <source>
        <dbReference type="PROSITE-ProRule" id="PRU00848"/>
    </source>
</evidence>
<dbReference type="GO" id="GO:0032259">
    <property type="term" value="P:methylation"/>
    <property type="evidence" value="ECO:0007669"/>
    <property type="project" value="UniProtKB-KW"/>
</dbReference>
<evidence type="ECO:0000256" key="2">
    <source>
        <dbReference type="ARBA" id="ARBA00022603"/>
    </source>
</evidence>
<dbReference type="SUPFAM" id="SSF53335">
    <property type="entry name" value="S-adenosyl-L-methionine-dependent methyltransferases"/>
    <property type="match status" value="1"/>
</dbReference>
<dbReference type="Proteomes" id="UP000799437">
    <property type="component" value="Unassembled WGS sequence"/>
</dbReference>
<name>A0A6A6WM61_9PEZI</name>
<organism evidence="8 9">
    <name type="scientific">Pseudovirgaria hyperparasitica</name>
    <dbReference type="NCBI Taxonomy" id="470096"/>
    <lineage>
        <taxon>Eukaryota</taxon>
        <taxon>Fungi</taxon>
        <taxon>Dikarya</taxon>
        <taxon>Ascomycota</taxon>
        <taxon>Pezizomycotina</taxon>
        <taxon>Dothideomycetes</taxon>
        <taxon>Dothideomycetes incertae sedis</taxon>
        <taxon>Acrospermales</taxon>
        <taxon>Acrospermaceae</taxon>
        <taxon>Pseudovirgaria</taxon>
    </lineage>
</organism>
<keyword evidence="4 5" id="KW-0949">S-adenosyl-L-methionine</keyword>
<feature type="domain" description="Bin3-type SAM" evidence="7">
    <location>
        <begin position="31"/>
        <end position="253"/>
    </location>
</feature>
<accession>A0A6A6WM61</accession>
<dbReference type="AlphaFoldDB" id="A0A6A6WM61"/>
<proteinExistence type="inferred from homology"/>
<dbReference type="EMBL" id="ML996565">
    <property type="protein sequence ID" value="KAF2763294.1"/>
    <property type="molecule type" value="Genomic_DNA"/>
</dbReference>
<evidence type="ECO:0000259" key="7">
    <source>
        <dbReference type="PROSITE" id="PS51515"/>
    </source>
</evidence>
<keyword evidence="9" id="KW-1185">Reference proteome</keyword>
<comment type="similarity">
    <text evidence="1 6">Belongs to the methyltransferase superfamily.</text>
</comment>
<dbReference type="Pfam" id="PF13649">
    <property type="entry name" value="Methyltransf_25"/>
    <property type="match status" value="1"/>
</dbReference>
<dbReference type="PANTHER" id="PTHR12315:SF0">
    <property type="entry name" value="7SK SNRNA METHYLPHOSPHATE CAPPING ENZYME"/>
    <property type="match status" value="1"/>
</dbReference>
<dbReference type="InterPro" id="IPR010675">
    <property type="entry name" value="Bin3_C"/>
</dbReference>
<evidence type="ECO:0000313" key="8">
    <source>
        <dbReference type="EMBL" id="KAF2763294.1"/>
    </source>
</evidence>
<dbReference type="InterPro" id="IPR029063">
    <property type="entry name" value="SAM-dependent_MTases_sf"/>
</dbReference>
<keyword evidence="2 6" id="KW-0489">Methyltransferase</keyword>
<protein>
    <recommendedName>
        <fullName evidence="6">RNA methyltransferase</fullName>
        <ecNumber evidence="6">2.1.1.-</ecNumber>
    </recommendedName>
</protein>
<evidence type="ECO:0000256" key="6">
    <source>
        <dbReference type="RuleBase" id="RU367087"/>
    </source>
</evidence>
<dbReference type="GO" id="GO:0008171">
    <property type="term" value="F:O-methyltransferase activity"/>
    <property type="evidence" value="ECO:0007669"/>
    <property type="project" value="UniProtKB-UniRule"/>
</dbReference>
<dbReference type="InterPro" id="IPR039772">
    <property type="entry name" value="Bin3-like"/>
</dbReference>
<dbReference type="InterPro" id="IPR041698">
    <property type="entry name" value="Methyltransf_25"/>
</dbReference>
<dbReference type="InterPro" id="IPR024160">
    <property type="entry name" value="BIN3_SAM-bd_dom"/>
</dbReference>
<dbReference type="GeneID" id="54484193"/>
<evidence type="ECO:0000256" key="3">
    <source>
        <dbReference type="ARBA" id="ARBA00022679"/>
    </source>
</evidence>
<dbReference type="Pfam" id="PF06859">
    <property type="entry name" value="Bin3"/>
    <property type="match status" value="1"/>
</dbReference>
<evidence type="ECO:0000313" key="9">
    <source>
        <dbReference type="Proteomes" id="UP000799437"/>
    </source>
</evidence>
<sequence length="253" mass="27902">MTSRTTNGNYRAYQGPARHQGAAPNLLHVPDARLVLIASLIPDIFTSKRILDIGCNTGVVSTQLAIDFNAASVHGVDIDSSLIDKAEYYYLHRSSRVLPATAETAKVPDYFPLSAVLDAGVRAKHAKDDNVFFVAEDWVTSSDHTETAGPFDTILALSLVKWLHLKHGDDGLRNFFDKCARTLAAGGHLVIEPQPWVSYEKAIAQMKAPQYQESFKSLKLRPDDFPRVLKEVGFDLVASSTALARDIFVYKKA</sequence>
<dbReference type="GO" id="GO:0040031">
    <property type="term" value="P:snRNA modification"/>
    <property type="evidence" value="ECO:0007669"/>
    <property type="project" value="TreeGrafter"/>
</dbReference>
<dbReference type="RefSeq" id="XP_033605745.1">
    <property type="nucleotide sequence ID" value="XM_033743139.1"/>
</dbReference>
<evidence type="ECO:0000256" key="4">
    <source>
        <dbReference type="ARBA" id="ARBA00022691"/>
    </source>
</evidence>
<dbReference type="CDD" id="cd02440">
    <property type="entry name" value="AdoMet_MTases"/>
    <property type="match status" value="1"/>
</dbReference>
<dbReference type="PROSITE" id="PS51515">
    <property type="entry name" value="BIN3_SAM"/>
    <property type="match status" value="1"/>
</dbReference>
<gene>
    <name evidence="8" type="ORF">EJ05DRAFT_472210</name>
</gene>
<dbReference type="PANTHER" id="PTHR12315">
    <property type="entry name" value="BICOID-INTERACTING PROTEIN RELATED"/>
    <property type="match status" value="1"/>
</dbReference>